<evidence type="ECO:0000256" key="2">
    <source>
        <dbReference type="ARBA" id="ARBA00022737"/>
    </source>
</evidence>
<dbReference type="EMBL" id="FUXE01000014">
    <property type="protein sequence ID" value="SJZ86562.1"/>
    <property type="molecule type" value="Genomic_DNA"/>
</dbReference>
<sequence length="600" mass="66768">MKNILRIALSFTLGSFVVTQLAFADTPPQGQKMILESSAEGMPFWSISLGAEEANRPLVWIDFNNDGIKDEGEGWNEATTSPVSGLCSFETDKSSLTITIHGPVTVLSCADNDLVSLKVRENEHLIKLIAQGNLLREIDLSQNTRLEVLSLSDNLLSQVGLTGMTKLRDLRVNGNTAIDKLGLQDVEALMKMDISQTSITSLPEGNLSSLTALNISGNTNFTLDLSRIANMEELVVGECALSELDLTGLKKLKTLWAPNNKLRELNFSNNPELIQLMLKYNQLTSIDLSKSPKLKKLYLENNDIQSLNLYTENSLLEVLDCAGNTSLTSIDLSKYPNLFALQFNGTGVTSLDVSMNPLLKELTVGETRIEKLDLSKNPKLVTLNVANCQLSEIDLSLNTQLEVLYCAGNKIKKMDLRNASKLREFRGEDNLIEELLFQSEVLSEVFCYGNRIKGEAMDKLVESLFQVEEGRLVVVDLSSGKEENRCSTTHVEKLKAKGWSVWDWNSVQREPLPYEGYKDDGVVEATFETVRAYPSVVNEKVTLSGSLGREYTIYNLFGNIVLQDTLREEVETVSVESLPVGTYFVKFADVEQVYSIRIVR</sequence>
<dbReference type="PANTHER" id="PTHR47566">
    <property type="match status" value="1"/>
</dbReference>
<feature type="chain" id="PRO_5012820683" evidence="3">
    <location>
        <begin position="25"/>
        <end position="600"/>
    </location>
</feature>
<dbReference type="GO" id="GO:0035591">
    <property type="term" value="F:signaling adaptor activity"/>
    <property type="evidence" value="ECO:0007669"/>
    <property type="project" value="TreeGrafter"/>
</dbReference>
<dbReference type="STRING" id="29524.SAMN02745171_01331"/>
<dbReference type="Gene3D" id="3.80.10.10">
    <property type="entry name" value="Ribonuclease Inhibitor"/>
    <property type="match status" value="2"/>
</dbReference>
<name>A0A1T4P553_9PORP</name>
<dbReference type="SUPFAM" id="SSF52058">
    <property type="entry name" value="L domain-like"/>
    <property type="match status" value="2"/>
</dbReference>
<organism evidence="4 5">
    <name type="scientific">Porphyromonas circumdentaria</name>
    <dbReference type="NCBI Taxonomy" id="29524"/>
    <lineage>
        <taxon>Bacteria</taxon>
        <taxon>Pseudomonadati</taxon>
        <taxon>Bacteroidota</taxon>
        <taxon>Bacteroidia</taxon>
        <taxon>Bacteroidales</taxon>
        <taxon>Porphyromonadaceae</taxon>
        <taxon>Porphyromonas</taxon>
    </lineage>
</organism>
<dbReference type="OrthoDB" id="1014793at2"/>
<feature type="signal peptide" evidence="3">
    <location>
        <begin position="1"/>
        <end position="24"/>
    </location>
</feature>
<dbReference type="InterPro" id="IPR001611">
    <property type="entry name" value="Leu-rich_rpt"/>
</dbReference>
<keyword evidence="2" id="KW-0677">Repeat</keyword>
<evidence type="ECO:0000313" key="4">
    <source>
        <dbReference type="EMBL" id="SJZ86562.1"/>
    </source>
</evidence>
<gene>
    <name evidence="4" type="ORF">SAMN02745171_01331</name>
</gene>
<keyword evidence="1" id="KW-0433">Leucine-rich repeat</keyword>
<evidence type="ECO:0000313" key="5">
    <source>
        <dbReference type="Proteomes" id="UP000190121"/>
    </source>
</evidence>
<accession>A0A1T4P553</accession>
<dbReference type="Proteomes" id="UP000190121">
    <property type="component" value="Unassembled WGS sequence"/>
</dbReference>
<dbReference type="AlphaFoldDB" id="A0A1T4P553"/>
<dbReference type="PROSITE" id="PS51450">
    <property type="entry name" value="LRR"/>
    <property type="match status" value="1"/>
</dbReference>
<dbReference type="InterPro" id="IPR026444">
    <property type="entry name" value="Secre_tail"/>
</dbReference>
<dbReference type="NCBIfam" id="TIGR04183">
    <property type="entry name" value="Por_Secre_tail"/>
    <property type="match status" value="1"/>
</dbReference>
<protein>
    <submittedName>
        <fullName evidence="4">Por secretion system C-terminal sorting domain-containing protein</fullName>
    </submittedName>
</protein>
<keyword evidence="3" id="KW-0732">Signal</keyword>
<evidence type="ECO:0000256" key="1">
    <source>
        <dbReference type="ARBA" id="ARBA00022614"/>
    </source>
</evidence>
<dbReference type="InterPro" id="IPR032675">
    <property type="entry name" value="LRR_dom_sf"/>
</dbReference>
<reference evidence="5" key="1">
    <citation type="submission" date="2017-02" db="EMBL/GenBank/DDBJ databases">
        <authorList>
            <person name="Varghese N."/>
            <person name="Submissions S."/>
        </authorList>
    </citation>
    <scope>NUCLEOTIDE SEQUENCE [LARGE SCALE GENOMIC DNA]</scope>
    <source>
        <strain evidence="5">ATCC 51356</strain>
    </source>
</reference>
<dbReference type="RefSeq" id="WP_078737234.1">
    <property type="nucleotide sequence ID" value="NZ_FUXE01000014.1"/>
</dbReference>
<evidence type="ECO:0000256" key="3">
    <source>
        <dbReference type="SAM" id="SignalP"/>
    </source>
</evidence>
<dbReference type="InterPro" id="IPR052574">
    <property type="entry name" value="CDIRP"/>
</dbReference>
<dbReference type="PANTHER" id="PTHR47566:SF1">
    <property type="entry name" value="PROTEIN NUD1"/>
    <property type="match status" value="1"/>
</dbReference>
<keyword evidence="5" id="KW-1185">Reference proteome</keyword>
<proteinExistence type="predicted"/>